<comment type="subunit">
    <text evidence="7">Monomer.</text>
</comment>
<dbReference type="Pfam" id="PF00753">
    <property type="entry name" value="Lactamase_B"/>
    <property type="match status" value="1"/>
</dbReference>
<comment type="catalytic activity">
    <reaction evidence="1 7">
        <text>an S-(2-hydroxyacyl)glutathione + H2O = a 2-hydroxy carboxylate + glutathione + H(+)</text>
        <dbReference type="Rhea" id="RHEA:21864"/>
        <dbReference type="ChEBI" id="CHEBI:15377"/>
        <dbReference type="ChEBI" id="CHEBI:15378"/>
        <dbReference type="ChEBI" id="CHEBI:57925"/>
        <dbReference type="ChEBI" id="CHEBI:58896"/>
        <dbReference type="ChEBI" id="CHEBI:71261"/>
        <dbReference type="EC" id="3.1.2.6"/>
    </reaction>
</comment>
<dbReference type="PANTHER" id="PTHR43705">
    <property type="entry name" value="HYDROXYACYLGLUTATHIONE HYDROLASE"/>
    <property type="match status" value="1"/>
</dbReference>
<dbReference type="PANTHER" id="PTHR43705:SF1">
    <property type="entry name" value="HYDROXYACYLGLUTATHIONE HYDROLASE GLOB"/>
    <property type="match status" value="1"/>
</dbReference>
<comment type="function">
    <text evidence="7">Thiolesterase that catalyzes the hydrolysis of S-D-lactoyl-glutathione to form glutathione and D-lactic acid.</text>
</comment>
<dbReference type="InterPro" id="IPR017782">
    <property type="entry name" value="Hydroxyacylglutathione_Hdrlase"/>
</dbReference>
<keyword evidence="4 7" id="KW-0479">Metal-binding</keyword>
<dbReference type="InterPro" id="IPR035680">
    <property type="entry name" value="Clx_II_MBL"/>
</dbReference>
<evidence type="ECO:0000256" key="7">
    <source>
        <dbReference type="HAMAP-Rule" id="MF_01374"/>
    </source>
</evidence>
<dbReference type="NCBIfam" id="TIGR03413">
    <property type="entry name" value="GSH_gloB"/>
    <property type="match status" value="1"/>
</dbReference>
<sequence length="230" mass="25789">MNIMPLPALSDNYIWIIEKEKRIVVVDPSEADLLLQLMATKGYVLEAVLLTHKHPDHIGGVNDLIAAHPAPIYGPEETGVATEIVKGGEHIEALGETFDVIATAGHTEGHVAYKMKDHLFIGDTLFLSSCGRVFSGDYEAMFESLAALKAMDDEVKVYSAHEYSLSNLEQSVNYLKNDATKNELERVRRLREEGVVTLPTTIGKEKQVNPFLVIDDFDEFVRYRKERDRS</sequence>
<feature type="binding site" evidence="7">
    <location>
        <position position="161"/>
    </location>
    <ligand>
        <name>Zn(2+)</name>
        <dbReference type="ChEBI" id="CHEBI:29105"/>
        <label>2</label>
    </ligand>
</feature>
<dbReference type="Gene3D" id="3.60.15.10">
    <property type="entry name" value="Ribonuclease Z/Hydroxyacylglutathione hydrolase-like"/>
    <property type="match status" value="1"/>
</dbReference>
<dbReference type="InterPro" id="IPR050110">
    <property type="entry name" value="Glyoxalase_II_hydrolase"/>
</dbReference>
<evidence type="ECO:0000256" key="3">
    <source>
        <dbReference type="ARBA" id="ARBA00006759"/>
    </source>
</evidence>
<dbReference type="InterPro" id="IPR036866">
    <property type="entry name" value="RibonucZ/Hydroxyglut_hydro"/>
</dbReference>
<evidence type="ECO:0000256" key="5">
    <source>
        <dbReference type="ARBA" id="ARBA00022801"/>
    </source>
</evidence>
<reference evidence="9 10" key="1">
    <citation type="submission" date="2024-04" db="EMBL/GenBank/DDBJ databases">
        <title>Human intestinal bacterial collection.</title>
        <authorList>
            <person name="Pauvert C."/>
            <person name="Hitch T.C.A."/>
            <person name="Clavel T."/>
        </authorList>
    </citation>
    <scope>NUCLEOTIDE SEQUENCE [LARGE SCALE GENOMIC DNA]</scope>
    <source>
        <strain evidence="9 10">CLA-SR-H026</strain>
    </source>
</reference>
<evidence type="ECO:0000259" key="8">
    <source>
        <dbReference type="SMART" id="SM00849"/>
    </source>
</evidence>
<feature type="binding site" evidence="7">
    <location>
        <position position="123"/>
    </location>
    <ligand>
        <name>Zn(2+)</name>
        <dbReference type="ChEBI" id="CHEBI:29105"/>
        <label>1</label>
    </ligand>
</feature>
<proteinExistence type="inferred from homology"/>
<accession>A0ABV1J7G2</accession>
<evidence type="ECO:0000313" key="9">
    <source>
        <dbReference type="EMBL" id="MEQ3353396.1"/>
    </source>
</evidence>
<keyword evidence="5 7" id="KW-0378">Hydrolase</keyword>
<comment type="pathway">
    <text evidence="2 7">Secondary metabolite metabolism; methylglyoxal degradation; (R)-lactate from methylglyoxal: step 2/2.</text>
</comment>
<name>A0ABV1J7G2_9FIRM</name>
<feature type="binding site" evidence="7">
    <location>
        <position position="56"/>
    </location>
    <ligand>
        <name>Zn(2+)</name>
        <dbReference type="ChEBI" id="CHEBI:29105"/>
        <label>2</label>
    </ligand>
</feature>
<dbReference type="SUPFAM" id="SSF56281">
    <property type="entry name" value="Metallo-hydrolase/oxidoreductase"/>
    <property type="match status" value="1"/>
</dbReference>
<dbReference type="EMBL" id="JBBNPS010000007">
    <property type="protein sequence ID" value="MEQ3353396.1"/>
    <property type="molecule type" value="Genomic_DNA"/>
</dbReference>
<evidence type="ECO:0000256" key="6">
    <source>
        <dbReference type="ARBA" id="ARBA00022833"/>
    </source>
</evidence>
<dbReference type="CDD" id="cd07723">
    <property type="entry name" value="hydroxyacylglutathione_hydrolase_MBL-fold"/>
    <property type="match status" value="1"/>
</dbReference>
<dbReference type="EC" id="3.1.2.6" evidence="7"/>
<comment type="similarity">
    <text evidence="3 7">Belongs to the metallo-beta-lactamase superfamily. Glyoxalase II family.</text>
</comment>
<dbReference type="GO" id="GO:0004416">
    <property type="term" value="F:hydroxyacylglutathione hydrolase activity"/>
    <property type="evidence" value="ECO:0007669"/>
    <property type="project" value="UniProtKB-EC"/>
</dbReference>
<comment type="cofactor">
    <cofactor evidence="7">
        <name>Zn(2+)</name>
        <dbReference type="ChEBI" id="CHEBI:29105"/>
    </cofactor>
    <text evidence="7">Binds 2 Zn(2+) ions per subunit.</text>
</comment>
<feature type="binding site" evidence="7">
    <location>
        <position position="106"/>
    </location>
    <ligand>
        <name>Zn(2+)</name>
        <dbReference type="ChEBI" id="CHEBI:29105"/>
        <label>1</label>
    </ligand>
</feature>
<keyword evidence="6 7" id="KW-0862">Zinc</keyword>
<feature type="binding site" evidence="7">
    <location>
        <position position="57"/>
    </location>
    <ligand>
        <name>Zn(2+)</name>
        <dbReference type="ChEBI" id="CHEBI:29105"/>
        <label>2</label>
    </ligand>
</feature>
<evidence type="ECO:0000256" key="4">
    <source>
        <dbReference type="ARBA" id="ARBA00022723"/>
    </source>
</evidence>
<evidence type="ECO:0000256" key="1">
    <source>
        <dbReference type="ARBA" id="ARBA00001623"/>
    </source>
</evidence>
<comment type="caution">
    <text evidence="9">The sequence shown here is derived from an EMBL/GenBank/DDBJ whole genome shotgun (WGS) entry which is preliminary data.</text>
</comment>
<evidence type="ECO:0000313" key="10">
    <source>
        <dbReference type="Proteomes" id="UP001481872"/>
    </source>
</evidence>
<dbReference type="Proteomes" id="UP001481872">
    <property type="component" value="Unassembled WGS sequence"/>
</dbReference>
<feature type="binding site" evidence="7">
    <location>
        <position position="54"/>
    </location>
    <ligand>
        <name>Zn(2+)</name>
        <dbReference type="ChEBI" id="CHEBI:29105"/>
        <label>1</label>
    </ligand>
</feature>
<gene>
    <name evidence="7 9" type="primary">gloB</name>
    <name evidence="9" type="ORF">AAA081_03655</name>
</gene>
<dbReference type="Pfam" id="PF16123">
    <property type="entry name" value="HAGH_C"/>
    <property type="match status" value="1"/>
</dbReference>
<feature type="binding site" evidence="7">
    <location>
        <position position="123"/>
    </location>
    <ligand>
        <name>Zn(2+)</name>
        <dbReference type="ChEBI" id="CHEBI:29105"/>
        <label>2</label>
    </ligand>
</feature>
<protein>
    <recommendedName>
        <fullName evidence="7">Hydroxyacylglutathione hydrolase</fullName>
        <ecNumber evidence="7">3.1.2.6</ecNumber>
    </recommendedName>
    <alternativeName>
        <fullName evidence="7">Glyoxalase II</fullName>
        <shortName evidence="7">Glx II</shortName>
    </alternativeName>
</protein>
<evidence type="ECO:0000256" key="2">
    <source>
        <dbReference type="ARBA" id="ARBA00004963"/>
    </source>
</evidence>
<keyword evidence="10" id="KW-1185">Reference proteome</keyword>
<dbReference type="InterPro" id="IPR001279">
    <property type="entry name" value="Metallo-B-lactamas"/>
</dbReference>
<feature type="binding site" evidence="7">
    <location>
        <position position="52"/>
    </location>
    <ligand>
        <name>Zn(2+)</name>
        <dbReference type="ChEBI" id="CHEBI:29105"/>
        <label>1</label>
    </ligand>
</feature>
<organism evidence="9 10">
    <name type="scientific">Aedoeadaptatus acetigenes</name>
    <dbReference type="NCBI Taxonomy" id="2981723"/>
    <lineage>
        <taxon>Bacteria</taxon>
        <taxon>Bacillati</taxon>
        <taxon>Bacillota</taxon>
        <taxon>Tissierellia</taxon>
        <taxon>Tissierellales</taxon>
        <taxon>Peptoniphilaceae</taxon>
        <taxon>Aedoeadaptatus</taxon>
    </lineage>
</organism>
<dbReference type="SMART" id="SM00849">
    <property type="entry name" value="Lactamase_B"/>
    <property type="match status" value="1"/>
</dbReference>
<dbReference type="HAMAP" id="MF_01374">
    <property type="entry name" value="Glyoxalase_2"/>
    <property type="match status" value="1"/>
</dbReference>
<feature type="domain" description="Metallo-beta-lactamase" evidence="8">
    <location>
        <begin position="11"/>
        <end position="161"/>
    </location>
</feature>
<dbReference type="InterPro" id="IPR032282">
    <property type="entry name" value="HAGH_C"/>
</dbReference>
<dbReference type="RefSeq" id="WP_349053742.1">
    <property type="nucleotide sequence ID" value="NZ_JBBNPS010000007.1"/>
</dbReference>